<feature type="transmembrane region" description="Helical" evidence="1">
    <location>
        <begin position="399"/>
        <end position="416"/>
    </location>
</feature>
<feature type="transmembrane region" description="Helical" evidence="1">
    <location>
        <begin position="197"/>
        <end position="219"/>
    </location>
</feature>
<feature type="transmembrane region" description="Helical" evidence="1">
    <location>
        <begin position="361"/>
        <end position="379"/>
    </location>
</feature>
<keyword evidence="1" id="KW-0812">Transmembrane</keyword>
<feature type="transmembrane region" description="Helical" evidence="1">
    <location>
        <begin position="494"/>
        <end position="513"/>
    </location>
</feature>
<feature type="transmembrane region" description="Helical" evidence="1">
    <location>
        <begin position="105"/>
        <end position="124"/>
    </location>
</feature>
<feature type="transmembrane region" description="Helical" evidence="1">
    <location>
        <begin position="73"/>
        <end position="93"/>
    </location>
</feature>
<feature type="transmembrane region" description="Helical" evidence="1">
    <location>
        <begin position="47"/>
        <end position="67"/>
    </location>
</feature>
<dbReference type="Proteomes" id="UP000251995">
    <property type="component" value="Chromosome"/>
</dbReference>
<feature type="transmembrane region" description="Helical" evidence="1">
    <location>
        <begin position="130"/>
        <end position="152"/>
    </location>
</feature>
<reference evidence="2 3" key="1">
    <citation type="submission" date="2017-12" db="EMBL/GenBank/DDBJ databases">
        <title>The whole genome sequence of the Acidipropionibacterium virtanenii sp. nov. type strain JS278.</title>
        <authorList>
            <person name="Laine P."/>
            <person name="Deptula P."/>
            <person name="Varmanen P."/>
            <person name="Auvinen P."/>
        </authorList>
    </citation>
    <scope>NUCLEOTIDE SEQUENCE [LARGE SCALE GENOMIC DNA]</scope>
    <source>
        <strain evidence="2 3">JS278</strain>
    </source>
</reference>
<dbReference type="OrthoDB" id="3734639at2"/>
<accession>A0A344UU43</accession>
<feature type="transmembrane region" description="Helical" evidence="1">
    <location>
        <begin position="456"/>
        <end position="474"/>
    </location>
</feature>
<dbReference type="KEGG" id="acij:JS278_01627"/>
<sequence>MGRMRTTTTAVALVVRRIVREVVADQVREGRLHTRSLPRGVRVMSRLGMALFWLVAFLALASSLLGLRHDKELASGLVDLLLSVCLGLLNVCAQSMARGWRIAGLLLSATSMIPQMILLAIMVGTGGLTIISLLGWIGIAALGGSLAVLTVFIVMRPGLQPWRLWLAGAVGGLGHLTAMVIAWGFPFARSVNELSMMITDVALLFVAVPLAAASGISFAQVATDTATWTVLSVRELLSPAAWVVVTALSCLGALTVAVLLGPGRWAVVATLAHTLASVGLCALGLRLVGRPVDLPRPTALTADLSARGMAFGALMCSWLLVLPLTVIPGAPLAHMPMGIIGTLVTAVALSVMWLRAIRRRRAVMVVLAPPIFCACIYSAAQQLLRYLGVGTLPGLRGSLTGAVLVVLALCQAAIWARAGQFSPDRDRGRWAIVTMVAVEALIFPQRESVAQPLEAIAQGSAVAVLLAGLVWRVLTEAEYTHRDSPRFPAPARALFFVSQALLAAVFVLQSVVLPDAMAGVLDLNMWASVVDSVVGQGVQIGVAMGLLALGRWRVDPMDPADAVEEASIAAMRRQRRRRLSRPASPAGP</sequence>
<dbReference type="AlphaFoldDB" id="A0A344UU43"/>
<feature type="transmembrane region" description="Helical" evidence="1">
    <location>
        <begin position="309"/>
        <end position="327"/>
    </location>
</feature>
<feature type="transmembrane region" description="Helical" evidence="1">
    <location>
        <begin position="333"/>
        <end position="354"/>
    </location>
</feature>
<feature type="transmembrane region" description="Helical" evidence="1">
    <location>
        <begin position="266"/>
        <end position="288"/>
    </location>
</feature>
<keyword evidence="1" id="KW-1133">Transmembrane helix</keyword>
<organism evidence="2 3">
    <name type="scientific">Acidipropionibacterium virtanenii</name>
    <dbReference type="NCBI Taxonomy" id="2057246"/>
    <lineage>
        <taxon>Bacteria</taxon>
        <taxon>Bacillati</taxon>
        <taxon>Actinomycetota</taxon>
        <taxon>Actinomycetes</taxon>
        <taxon>Propionibacteriales</taxon>
        <taxon>Propionibacteriaceae</taxon>
        <taxon>Acidipropionibacterium</taxon>
    </lineage>
</organism>
<protein>
    <submittedName>
        <fullName evidence="2">Uncharacterized protein</fullName>
    </submittedName>
</protein>
<keyword evidence="3" id="KW-1185">Reference proteome</keyword>
<evidence type="ECO:0000313" key="3">
    <source>
        <dbReference type="Proteomes" id="UP000251995"/>
    </source>
</evidence>
<evidence type="ECO:0000313" key="2">
    <source>
        <dbReference type="EMBL" id="AXE38791.1"/>
    </source>
</evidence>
<feature type="transmembrane region" description="Helical" evidence="1">
    <location>
        <begin position="164"/>
        <end position="185"/>
    </location>
</feature>
<proteinExistence type="predicted"/>
<dbReference type="EMBL" id="CP025198">
    <property type="protein sequence ID" value="AXE38791.1"/>
    <property type="molecule type" value="Genomic_DNA"/>
</dbReference>
<keyword evidence="1" id="KW-0472">Membrane</keyword>
<feature type="transmembrane region" description="Helical" evidence="1">
    <location>
        <begin position="525"/>
        <end position="549"/>
    </location>
</feature>
<evidence type="ECO:0000256" key="1">
    <source>
        <dbReference type="SAM" id="Phobius"/>
    </source>
</evidence>
<dbReference type="RefSeq" id="WP_114044746.1">
    <property type="nucleotide sequence ID" value="NZ_CP025198.1"/>
</dbReference>
<feature type="transmembrane region" description="Helical" evidence="1">
    <location>
        <begin position="240"/>
        <end position="260"/>
    </location>
</feature>
<feature type="transmembrane region" description="Helical" evidence="1">
    <location>
        <begin position="428"/>
        <end position="444"/>
    </location>
</feature>
<name>A0A344UU43_9ACTN</name>
<gene>
    <name evidence="2" type="ORF">JS278_01627</name>
</gene>